<reference evidence="3" key="1">
    <citation type="journal article" date="2014" name="Nat. Commun.">
        <title>The rainbow trout genome provides novel insights into evolution after whole-genome duplication in vertebrates.</title>
        <authorList>
            <person name="Berthelot C."/>
            <person name="Brunet F."/>
            <person name="Chalopin D."/>
            <person name="Juanchich A."/>
            <person name="Bernard M."/>
            <person name="Noel B."/>
            <person name="Bento P."/>
            <person name="Da Silva C."/>
            <person name="Labadie K."/>
            <person name="Alberti A."/>
            <person name="Aury J.M."/>
            <person name="Louis A."/>
            <person name="Dehais P."/>
            <person name="Bardou P."/>
            <person name="Montfort J."/>
            <person name="Klopp C."/>
            <person name="Cabau C."/>
            <person name="Gaspin C."/>
            <person name="Thorgaard G.H."/>
            <person name="Boussaha M."/>
            <person name="Quillet E."/>
            <person name="Guyomard R."/>
            <person name="Galiana D."/>
            <person name="Bobe J."/>
            <person name="Volff J.N."/>
            <person name="Genet C."/>
            <person name="Wincker P."/>
            <person name="Jaillon O."/>
            <person name="Roest Crollius H."/>
            <person name="Guiguen Y."/>
        </authorList>
    </citation>
    <scope>NUCLEOTIDE SEQUENCE [LARGE SCALE GENOMIC DNA]</scope>
</reference>
<gene>
    <name evidence="3" type="ORF">GSONMT00014291001</name>
</gene>
<reference evidence="3" key="2">
    <citation type="submission" date="2014-03" db="EMBL/GenBank/DDBJ databases">
        <authorList>
            <person name="Genoscope - CEA"/>
        </authorList>
    </citation>
    <scope>NUCLEOTIDE SEQUENCE</scope>
</reference>
<keyword evidence="1" id="KW-0175">Coiled coil</keyword>
<accession>A0A060ZDE2</accession>
<dbReference type="Proteomes" id="UP000193380">
    <property type="component" value="Unassembled WGS sequence"/>
</dbReference>
<dbReference type="InterPro" id="IPR000998">
    <property type="entry name" value="MAM_dom"/>
</dbReference>
<dbReference type="InterPro" id="IPR051560">
    <property type="entry name" value="MAM_domain-containing"/>
</dbReference>
<dbReference type="AlphaFoldDB" id="A0A060ZDE2"/>
<name>A0A060ZDE2_ONCMY</name>
<sequence>MNPTDCAHLCLTGDTTVADPIIEGDRIPEYLWFACDFGWADNPSFCGWTLETDAGAGWMIHTSGAPTVHRGPNLDHTGSPGNFIYMLLATETERKEEESEEERMEERVARLASLPVTAPDADLCVSFWYHMFGEHAGTLHIKQSRETEEGRTEALLWTVSGHQGSRWREGRVLVPHSNKPYKVKH</sequence>
<dbReference type="PANTHER" id="PTHR23282:SF142">
    <property type="entry name" value="MAM DOMAIN-CONTAINING PROTEIN"/>
    <property type="match status" value="1"/>
</dbReference>
<dbReference type="STRING" id="8022.A0A060ZDE2"/>
<evidence type="ECO:0000313" key="4">
    <source>
        <dbReference type="Proteomes" id="UP000193380"/>
    </source>
</evidence>
<dbReference type="EMBL" id="FR949175">
    <property type="protein sequence ID" value="CDQ99679.1"/>
    <property type="molecule type" value="Genomic_DNA"/>
</dbReference>
<proteinExistence type="predicted"/>
<dbReference type="GO" id="GO:0016020">
    <property type="term" value="C:membrane"/>
    <property type="evidence" value="ECO:0007669"/>
    <property type="project" value="InterPro"/>
</dbReference>
<evidence type="ECO:0000259" key="2">
    <source>
        <dbReference type="PROSITE" id="PS50060"/>
    </source>
</evidence>
<protein>
    <recommendedName>
        <fullName evidence="2">MAM domain-containing protein</fullName>
    </recommendedName>
</protein>
<dbReference type="PROSITE" id="PS50060">
    <property type="entry name" value="MAM_2"/>
    <property type="match status" value="1"/>
</dbReference>
<dbReference type="SUPFAM" id="SSF49899">
    <property type="entry name" value="Concanavalin A-like lectins/glucanases"/>
    <property type="match status" value="1"/>
</dbReference>
<dbReference type="PANTHER" id="PTHR23282">
    <property type="entry name" value="APICAL ENDOSOMAL GLYCOPROTEIN PRECURSOR"/>
    <property type="match status" value="1"/>
</dbReference>
<feature type="domain" description="MAM" evidence="2">
    <location>
        <begin position="33"/>
        <end position="185"/>
    </location>
</feature>
<evidence type="ECO:0000256" key="1">
    <source>
        <dbReference type="SAM" id="Coils"/>
    </source>
</evidence>
<dbReference type="PaxDb" id="8022-A0A060ZDE2"/>
<dbReference type="Gene3D" id="2.60.120.200">
    <property type="match status" value="1"/>
</dbReference>
<dbReference type="CDD" id="cd06263">
    <property type="entry name" value="MAM"/>
    <property type="match status" value="1"/>
</dbReference>
<dbReference type="SMART" id="SM00137">
    <property type="entry name" value="MAM"/>
    <property type="match status" value="1"/>
</dbReference>
<feature type="coiled-coil region" evidence="1">
    <location>
        <begin position="87"/>
        <end position="114"/>
    </location>
</feature>
<organism evidence="3 4">
    <name type="scientific">Oncorhynchus mykiss</name>
    <name type="common">Rainbow trout</name>
    <name type="synonym">Salmo gairdneri</name>
    <dbReference type="NCBI Taxonomy" id="8022"/>
    <lineage>
        <taxon>Eukaryota</taxon>
        <taxon>Metazoa</taxon>
        <taxon>Chordata</taxon>
        <taxon>Craniata</taxon>
        <taxon>Vertebrata</taxon>
        <taxon>Euteleostomi</taxon>
        <taxon>Actinopterygii</taxon>
        <taxon>Neopterygii</taxon>
        <taxon>Teleostei</taxon>
        <taxon>Protacanthopterygii</taxon>
        <taxon>Salmoniformes</taxon>
        <taxon>Salmonidae</taxon>
        <taxon>Salmoninae</taxon>
        <taxon>Oncorhynchus</taxon>
    </lineage>
</organism>
<dbReference type="Pfam" id="PF00629">
    <property type="entry name" value="MAM"/>
    <property type="match status" value="1"/>
</dbReference>
<evidence type="ECO:0000313" key="3">
    <source>
        <dbReference type="EMBL" id="CDQ99679.1"/>
    </source>
</evidence>
<dbReference type="InterPro" id="IPR013320">
    <property type="entry name" value="ConA-like_dom_sf"/>
</dbReference>